<keyword evidence="1 4" id="KW-0812">Transmembrane</keyword>
<dbReference type="RefSeq" id="WP_218286829.1">
    <property type="nucleotide sequence ID" value="NZ_CP076448.1"/>
</dbReference>
<feature type="transmembrane region" description="Helical" evidence="4">
    <location>
        <begin position="170"/>
        <end position="192"/>
    </location>
</feature>
<dbReference type="InterPro" id="IPR020846">
    <property type="entry name" value="MFS_dom"/>
</dbReference>
<reference evidence="6" key="1">
    <citation type="submission" date="2021-06" db="EMBL/GenBank/DDBJ databases">
        <title>Elioraea tepida, sp. nov., a moderately thermophilic aerobic anoxygenic phototrophic bacterium isolated from an alkaline siliceous hot spring mat community in Yellowstone National Park, WY, USA.</title>
        <authorList>
            <person name="Saini M.K."/>
            <person name="Yoshida S."/>
            <person name="Sebastian A."/>
            <person name="Hirose S."/>
            <person name="Hara E."/>
            <person name="Tamaki H."/>
            <person name="Soulier N.T."/>
            <person name="Albert I."/>
            <person name="Hanada S."/>
            <person name="Bryant D.A."/>
            <person name="Tank M."/>
        </authorList>
    </citation>
    <scope>NUCLEOTIDE SEQUENCE</scope>
    <source>
        <strain evidence="6">MS-P2</strain>
    </source>
</reference>
<dbReference type="GO" id="GO:0022857">
    <property type="term" value="F:transmembrane transporter activity"/>
    <property type="evidence" value="ECO:0007669"/>
    <property type="project" value="InterPro"/>
</dbReference>
<feature type="transmembrane region" description="Helical" evidence="4">
    <location>
        <begin position="371"/>
        <end position="390"/>
    </location>
</feature>
<dbReference type="EMBL" id="CP076448">
    <property type="protein sequence ID" value="QXM25777.1"/>
    <property type="molecule type" value="Genomic_DNA"/>
</dbReference>
<keyword evidence="7" id="KW-1185">Reference proteome</keyword>
<feature type="domain" description="Major facilitator superfamily (MFS) profile" evidence="5">
    <location>
        <begin position="18"/>
        <end position="397"/>
    </location>
</feature>
<feature type="transmembrane region" description="Helical" evidence="4">
    <location>
        <begin position="308"/>
        <end position="327"/>
    </location>
</feature>
<gene>
    <name evidence="6" type="ORF">KO353_06120</name>
</gene>
<dbReference type="PROSITE" id="PS50850">
    <property type="entry name" value="MFS"/>
    <property type="match status" value="1"/>
</dbReference>
<dbReference type="PANTHER" id="PTHR43129:SF1">
    <property type="entry name" value="FOSMIDOMYCIN RESISTANCE PROTEIN"/>
    <property type="match status" value="1"/>
</dbReference>
<dbReference type="AlphaFoldDB" id="A0A975YKS9"/>
<proteinExistence type="predicted"/>
<evidence type="ECO:0000313" key="6">
    <source>
        <dbReference type="EMBL" id="QXM25777.1"/>
    </source>
</evidence>
<keyword evidence="2 4" id="KW-1133">Transmembrane helix</keyword>
<sequence>MRAATDEPPKPASADAVVIALIGAAHFISHFTILAIPPLFPMIREDLGVSYATLGGAVALLSAVTALGQTPIGVWIDRTGAAPWLAGGTALMGLASIAMGLAPGWWIFIAAALVSGLGNATIHPADYAILSGSVSQNRMGRAFSLHTASGYAGFAAAPAVAIGLEALVGWRGALIVVGLLCLPVAAALLWFAPALRSERARREGAASSPVTVLTARPILLLFAFMTLLAMGGSGVQTFLVTVLPLVHGVSVPAAATALTAWLLGSTAGTLAGGWLADRTSRHAATVGVMLVGCAALVASLGLLPMGALGLVATAAIAGVMLGVLMPARDMLVRKAAPPGTAGQVFGFVSAGLPLGQAIVPAPLGALIDLGLPGLSLVASALCLAGAVLAAGTAQAARDAAAPAR</sequence>
<feature type="transmembrane region" description="Helical" evidence="4">
    <location>
        <begin position="339"/>
        <end position="359"/>
    </location>
</feature>
<dbReference type="PANTHER" id="PTHR43129">
    <property type="entry name" value="FOSMIDOMYCIN RESISTANCE PROTEIN"/>
    <property type="match status" value="1"/>
</dbReference>
<keyword evidence="3 4" id="KW-0472">Membrane</keyword>
<evidence type="ECO:0000256" key="4">
    <source>
        <dbReference type="SAM" id="Phobius"/>
    </source>
</evidence>
<protein>
    <submittedName>
        <fullName evidence="6">MFS transporter</fullName>
    </submittedName>
</protein>
<evidence type="ECO:0000313" key="7">
    <source>
        <dbReference type="Proteomes" id="UP000694001"/>
    </source>
</evidence>
<dbReference type="Proteomes" id="UP000694001">
    <property type="component" value="Chromosome"/>
</dbReference>
<feature type="transmembrane region" description="Helical" evidence="4">
    <location>
        <begin position="143"/>
        <end position="164"/>
    </location>
</feature>
<name>A0A975YKS9_9PROT</name>
<feature type="transmembrane region" description="Helical" evidence="4">
    <location>
        <begin position="12"/>
        <end position="36"/>
    </location>
</feature>
<evidence type="ECO:0000259" key="5">
    <source>
        <dbReference type="PROSITE" id="PS50850"/>
    </source>
</evidence>
<evidence type="ECO:0000256" key="2">
    <source>
        <dbReference type="ARBA" id="ARBA00022989"/>
    </source>
</evidence>
<dbReference type="GO" id="GO:0005886">
    <property type="term" value="C:plasma membrane"/>
    <property type="evidence" value="ECO:0007669"/>
    <property type="project" value="TreeGrafter"/>
</dbReference>
<evidence type="ECO:0000256" key="1">
    <source>
        <dbReference type="ARBA" id="ARBA00022692"/>
    </source>
</evidence>
<feature type="transmembrane region" description="Helical" evidence="4">
    <location>
        <begin position="48"/>
        <end position="68"/>
    </location>
</feature>
<dbReference type="Pfam" id="PF07690">
    <property type="entry name" value="MFS_1"/>
    <property type="match status" value="1"/>
</dbReference>
<evidence type="ECO:0000256" key="3">
    <source>
        <dbReference type="ARBA" id="ARBA00023136"/>
    </source>
</evidence>
<feature type="transmembrane region" description="Helical" evidence="4">
    <location>
        <begin position="283"/>
        <end position="302"/>
    </location>
</feature>
<dbReference type="KEGG" id="elio:KO353_06120"/>
<dbReference type="InterPro" id="IPR011701">
    <property type="entry name" value="MFS"/>
</dbReference>
<accession>A0A975YKS9</accession>
<feature type="transmembrane region" description="Helical" evidence="4">
    <location>
        <begin position="251"/>
        <end position="276"/>
    </location>
</feature>
<organism evidence="6 7">
    <name type="scientific">Elioraea tepida</name>
    <dbReference type="NCBI Taxonomy" id="2843330"/>
    <lineage>
        <taxon>Bacteria</taxon>
        <taxon>Pseudomonadati</taxon>
        <taxon>Pseudomonadota</taxon>
        <taxon>Alphaproteobacteria</taxon>
        <taxon>Acetobacterales</taxon>
        <taxon>Elioraeaceae</taxon>
        <taxon>Elioraea</taxon>
    </lineage>
</organism>
<feature type="transmembrane region" description="Helical" evidence="4">
    <location>
        <begin position="218"/>
        <end position="239"/>
    </location>
</feature>
<feature type="transmembrane region" description="Helical" evidence="4">
    <location>
        <begin position="80"/>
        <end position="99"/>
    </location>
</feature>
<feature type="transmembrane region" description="Helical" evidence="4">
    <location>
        <begin position="105"/>
        <end position="122"/>
    </location>
</feature>